<dbReference type="InterPro" id="IPR013689">
    <property type="entry name" value="RNA_helicase_ATP-dep_HrpB_C"/>
</dbReference>
<keyword evidence="3 7" id="KW-0347">Helicase</keyword>
<feature type="domain" description="Helicase C-terminal" evidence="6">
    <location>
        <begin position="201"/>
        <end position="370"/>
    </location>
</feature>
<dbReference type="EMBL" id="JACHIP010000004">
    <property type="protein sequence ID" value="MBB5058756.1"/>
    <property type="molecule type" value="Genomic_DNA"/>
</dbReference>
<dbReference type="SUPFAM" id="SSF52540">
    <property type="entry name" value="P-loop containing nucleoside triphosphate hydrolases"/>
    <property type="match status" value="1"/>
</dbReference>
<dbReference type="Pfam" id="PF00271">
    <property type="entry name" value="Helicase_C"/>
    <property type="match status" value="1"/>
</dbReference>
<dbReference type="CDD" id="cd18791">
    <property type="entry name" value="SF2_C_RHA"/>
    <property type="match status" value="1"/>
</dbReference>
<dbReference type="GO" id="GO:0005524">
    <property type="term" value="F:ATP binding"/>
    <property type="evidence" value="ECO:0007669"/>
    <property type="project" value="UniProtKB-KW"/>
</dbReference>
<proteinExistence type="predicted"/>
<keyword evidence="4" id="KW-0067">ATP-binding</keyword>
<dbReference type="Proteomes" id="UP000540989">
    <property type="component" value="Unassembled WGS sequence"/>
</dbReference>
<evidence type="ECO:0000313" key="7">
    <source>
        <dbReference type="EMBL" id="MBB5058756.1"/>
    </source>
</evidence>
<dbReference type="EC" id="3.6.4.13" evidence="7"/>
<dbReference type="FunFam" id="3.40.50.300:FF:002125">
    <property type="entry name" value="ATP-dependent helicase HrpB"/>
    <property type="match status" value="1"/>
</dbReference>
<dbReference type="PIRSF" id="PIRSF005496">
    <property type="entry name" value="ATP_hel_hrpB"/>
    <property type="match status" value="1"/>
</dbReference>
<keyword evidence="1" id="KW-0547">Nucleotide-binding</keyword>
<dbReference type="InterPro" id="IPR001650">
    <property type="entry name" value="Helicase_C-like"/>
</dbReference>
<gene>
    <name evidence="7" type="ORF">HDF16_003470</name>
</gene>
<dbReference type="RefSeq" id="WP_184218923.1">
    <property type="nucleotide sequence ID" value="NZ_JACHIP010000004.1"/>
</dbReference>
<evidence type="ECO:0000256" key="2">
    <source>
        <dbReference type="ARBA" id="ARBA00022801"/>
    </source>
</evidence>
<dbReference type="PROSITE" id="PS51192">
    <property type="entry name" value="HELICASE_ATP_BIND_1"/>
    <property type="match status" value="1"/>
</dbReference>
<dbReference type="Gene3D" id="3.40.50.300">
    <property type="entry name" value="P-loop containing nucleotide triphosphate hydrolases"/>
    <property type="match status" value="2"/>
</dbReference>
<dbReference type="InterPro" id="IPR014001">
    <property type="entry name" value="Helicase_ATP-bd"/>
</dbReference>
<dbReference type="Pfam" id="PF00270">
    <property type="entry name" value="DEAD"/>
    <property type="match status" value="1"/>
</dbReference>
<dbReference type="PANTHER" id="PTHR43519">
    <property type="entry name" value="ATP-DEPENDENT RNA HELICASE HRPB"/>
    <property type="match status" value="1"/>
</dbReference>
<dbReference type="SMART" id="SM00487">
    <property type="entry name" value="DEXDc"/>
    <property type="match status" value="1"/>
</dbReference>
<keyword evidence="2 7" id="KW-0378">Hydrolase</keyword>
<protein>
    <submittedName>
        <fullName evidence="7">ATP-dependent helicase HrpB</fullName>
        <ecNumber evidence="7">3.6.4.13</ecNumber>
    </submittedName>
</protein>
<evidence type="ECO:0000256" key="1">
    <source>
        <dbReference type="ARBA" id="ARBA00022741"/>
    </source>
</evidence>
<dbReference type="GO" id="GO:0003724">
    <property type="term" value="F:RNA helicase activity"/>
    <property type="evidence" value="ECO:0007669"/>
    <property type="project" value="UniProtKB-EC"/>
</dbReference>
<dbReference type="CDD" id="cd17990">
    <property type="entry name" value="DEXHc_HrpB"/>
    <property type="match status" value="1"/>
</dbReference>
<reference evidence="7 8" key="1">
    <citation type="submission" date="2020-08" db="EMBL/GenBank/DDBJ databases">
        <title>Genomic Encyclopedia of Type Strains, Phase IV (KMG-V): Genome sequencing to study the core and pangenomes of soil and plant-associated prokaryotes.</title>
        <authorList>
            <person name="Whitman W."/>
        </authorList>
    </citation>
    <scope>NUCLEOTIDE SEQUENCE [LARGE SCALE GENOMIC DNA]</scope>
    <source>
        <strain evidence="7 8">M8UP14</strain>
    </source>
</reference>
<evidence type="ECO:0000259" key="6">
    <source>
        <dbReference type="PROSITE" id="PS51194"/>
    </source>
</evidence>
<dbReference type="Pfam" id="PF08482">
    <property type="entry name" value="HrpB_C"/>
    <property type="match status" value="1"/>
</dbReference>
<dbReference type="InterPro" id="IPR027417">
    <property type="entry name" value="P-loop_NTPase"/>
</dbReference>
<dbReference type="SMART" id="SM00490">
    <property type="entry name" value="HELICc"/>
    <property type="match status" value="1"/>
</dbReference>
<dbReference type="InterPro" id="IPR007502">
    <property type="entry name" value="Helicase-assoc_dom"/>
</dbReference>
<comment type="caution">
    <text evidence="7">The sequence shown here is derived from an EMBL/GenBank/DDBJ whole genome shotgun (WGS) entry which is preliminary data.</text>
</comment>
<dbReference type="NCBIfam" id="TIGR01970">
    <property type="entry name" value="DEAH_box_HrpB"/>
    <property type="match status" value="1"/>
</dbReference>
<dbReference type="InterPro" id="IPR049614">
    <property type="entry name" value="HrpB_DEXH"/>
</dbReference>
<sequence length="776" mass="86249">MERVSLKPALPVDAVLPEILSSLRQTPNLVIEAPPGAGKTTRVPPAILGLVRGEVIVLEPRRIAARMSARRVAWELGEEVGGTVGYQVRFEEKTGPATRLRFVTEGILTRGLISDPTLKGVDAVILDEFHERHLDSDLALALLKRLQQTRPTLRIIVMSATLDAAPIARFLNDCPVVRSEGRMFPLTVRYTPYSSEPLPIRMRKAVEVLMKQQHSGSILAFLPGIAEIRQSMRECEAVARQSGLIMLPLHGDLSPAEQDRAVLPSPERRLILATNVAESSVTVEGVTAVIDSGLARHATYSPWTGLPTLHVGRISKASATQRAGRAGRTGPGEVMRLYPEEDYLLRPEHDTPEILRSDLSQLLLTLRAMKITHLTDLDWIDLPPAEAIQSAESLLDQIGATGDMAQRMTRYPLTPRLSRIVIEALDRGVGEDGCRVAAMLSLGERSEKNDLLEAMDQPQSPRERQHTEQLLRMARPTGKAHHDDNALLLSVLAGFPDRVGRRRLGSQVLLSTGISAEVAGGVPAYEFLIAIDAEDRKENASPLVRMTARIEPEWLLDLFPGGVKESSTVVWNRGSERVEQVNALLYGKLVLEESRGPAPDADAADLLAQKALEAGIEKFVDREMLDSHLARLSFAGFDTPDLHETLRDLCLGLRSFAELKEASKDFFYLMEQQYDSRLLNEVAPLSVSLKSGRPAKIHYEQGRPPWISSRLQDFFGMKETPRIGQDRSPLVVHLLAPNHRAVQTTTDLAGFWERLYPQVRKELMRRYPRHAWPERP</sequence>
<keyword evidence="8" id="KW-1185">Reference proteome</keyword>
<dbReference type="InterPro" id="IPR011545">
    <property type="entry name" value="DEAD/DEAH_box_helicase_dom"/>
</dbReference>
<feature type="domain" description="Helicase ATP-binding" evidence="5">
    <location>
        <begin position="20"/>
        <end position="180"/>
    </location>
</feature>
<dbReference type="Gene3D" id="1.20.120.1080">
    <property type="match status" value="1"/>
</dbReference>
<organism evidence="7 8">
    <name type="scientific">Granulicella aggregans</name>
    <dbReference type="NCBI Taxonomy" id="474949"/>
    <lineage>
        <taxon>Bacteria</taxon>
        <taxon>Pseudomonadati</taxon>
        <taxon>Acidobacteriota</taxon>
        <taxon>Terriglobia</taxon>
        <taxon>Terriglobales</taxon>
        <taxon>Acidobacteriaceae</taxon>
        <taxon>Granulicella</taxon>
    </lineage>
</organism>
<dbReference type="AlphaFoldDB" id="A0A7W8E4P7"/>
<accession>A0A7W8E4P7</accession>
<dbReference type="PROSITE" id="PS51194">
    <property type="entry name" value="HELICASE_CTER"/>
    <property type="match status" value="1"/>
</dbReference>
<dbReference type="PANTHER" id="PTHR43519:SF1">
    <property type="entry name" value="ATP-DEPENDENT RNA HELICASE HRPB"/>
    <property type="match status" value="1"/>
</dbReference>
<evidence type="ECO:0000256" key="3">
    <source>
        <dbReference type="ARBA" id="ARBA00022806"/>
    </source>
</evidence>
<dbReference type="SMART" id="SM00847">
    <property type="entry name" value="HA2"/>
    <property type="match status" value="1"/>
</dbReference>
<evidence type="ECO:0000313" key="8">
    <source>
        <dbReference type="Proteomes" id="UP000540989"/>
    </source>
</evidence>
<evidence type="ECO:0000259" key="5">
    <source>
        <dbReference type="PROSITE" id="PS51192"/>
    </source>
</evidence>
<dbReference type="GO" id="GO:0016787">
    <property type="term" value="F:hydrolase activity"/>
    <property type="evidence" value="ECO:0007669"/>
    <property type="project" value="UniProtKB-KW"/>
</dbReference>
<name>A0A7W8E4P7_9BACT</name>
<dbReference type="GO" id="GO:0003676">
    <property type="term" value="F:nucleic acid binding"/>
    <property type="evidence" value="ECO:0007669"/>
    <property type="project" value="InterPro"/>
</dbReference>
<dbReference type="InterPro" id="IPR010225">
    <property type="entry name" value="HrpB"/>
</dbReference>
<evidence type="ECO:0000256" key="4">
    <source>
        <dbReference type="ARBA" id="ARBA00022840"/>
    </source>
</evidence>